<dbReference type="Gene3D" id="1.10.110.10">
    <property type="entry name" value="Plant lipid-transfer and hydrophobic proteins"/>
    <property type="match status" value="1"/>
</dbReference>
<dbReference type="InterPro" id="IPR043325">
    <property type="entry name" value="LTSS"/>
</dbReference>
<dbReference type="PANTHER" id="PTHR33044">
    <property type="entry name" value="BIFUNCTIONAL INHIBITOR/LIPID-TRANSFER PROTEIN/SEED STORAGE 2S ALBUMIN SUPERFAMILY PROTEIN-RELATED"/>
    <property type="match status" value="1"/>
</dbReference>
<name>A0A6P4A766_ZIZJJ</name>
<evidence type="ECO:0000256" key="5">
    <source>
        <dbReference type="ARBA" id="ARBA00022475"/>
    </source>
</evidence>
<accession>A0A6P4A766</accession>
<evidence type="ECO:0000256" key="11">
    <source>
        <dbReference type="ARBA" id="ARBA00023288"/>
    </source>
</evidence>
<dbReference type="AlphaFoldDB" id="A0A6P4A766"/>
<dbReference type="InterPro" id="IPR000528">
    <property type="entry name" value="Plant_nsLTP"/>
</dbReference>
<comment type="subcellular location">
    <subcellularLocation>
        <location evidence="2">Cell membrane</location>
        <topology evidence="2">Lipid-anchor</topology>
        <topology evidence="2">GPI-anchor</topology>
    </subcellularLocation>
</comment>
<evidence type="ECO:0000256" key="2">
    <source>
        <dbReference type="ARBA" id="ARBA00004609"/>
    </source>
</evidence>
<evidence type="ECO:0000256" key="1">
    <source>
        <dbReference type="ARBA" id="ARBA00003211"/>
    </source>
</evidence>
<keyword evidence="15" id="KW-1185">Reference proteome</keyword>
<dbReference type="GO" id="GO:0098552">
    <property type="term" value="C:side of membrane"/>
    <property type="evidence" value="ECO:0007669"/>
    <property type="project" value="UniProtKB-KW"/>
</dbReference>
<dbReference type="Proteomes" id="UP001652623">
    <property type="component" value="Chromosome 9"/>
</dbReference>
<sequence>MALNATKMGIVLVLVTLFCDGAVAQLSCTRVMISLSPCLNYVTGNSSNTPPSSSCCSQLANIVQSQPQCLCSVLNGGGSSLGVTINQTQALSLPSACNVQTPPARHCNGANGPTNSPAADTSSATESKAVPIGRADGASKGRAMKVALLLHFSFFTLFIASCVF</sequence>
<evidence type="ECO:0000256" key="7">
    <source>
        <dbReference type="ARBA" id="ARBA00022729"/>
    </source>
</evidence>
<evidence type="ECO:0000256" key="8">
    <source>
        <dbReference type="ARBA" id="ARBA00023121"/>
    </source>
</evidence>
<evidence type="ECO:0000256" key="4">
    <source>
        <dbReference type="ARBA" id="ARBA00022448"/>
    </source>
</evidence>
<dbReference type="InterPro" id="IPR016140">
    <property type="entry name" value="Bifunc_inhib/LTP/seed_store"/>
</dbReference>
<keyword evidence="10" id="KW-0325">Glycoprotein</keyword>
<keyword evidence="4" id="KW-0813">Transport</keyword>
<dbReference type="InterPro" id="IPR036312">
    <property type="entry name" value="Bifun_inhib/LTP/seed_sf"/>
</dbReference>
<protein>
    <submittedName>
        <fullName evidence="16">Non-specific lipid transfer protein GPI-anchored 5-like isoform X2</fullName>
    </submittedName>
</protein>
<feature type="region of interest" description="Disordered" evidence="12">
    <location>
        <begin position="108"/>
        <end position="129"/>
    </location>
</feature>
<feature type="signal peptide" evidence="13">
    <location>
        <begin position="1"/>
        <end position="24"/>
    </location>
</feature>
<evidence type="ECO:0000256" key="13">
    <source>
        <dbReference type="SAM" id="SignalP"/>
    </source>
</evidence>
<organism evidence="15 16">
    <name type="scientific">Ziziphus jujuba</name>
    <name type="common">Chinese jujube</name>
    <name type="synonym">Ziziphus sativa</name>
    <dbReference type="NCBI Taxonomy" id="326968"/>
    <lineage>
        <taxon>Eukaryota</taxon>
        <taxon>Viridiplantae</taxon>
        <taxon>Streptophyta</taxon>
        <taxon>Embryophyta</taxon>
        <taxon>Tracheophyta</taxon>
        <taxon>Spermatophyta</taxon>
        <taxon>Magnoliopsida</taxon>
        <taxon>eudicotyledons</taxon>
        <taxon>Gunneridae</taxon>
        <taxon>Pentapetalae</taxon>
        <taxon>rosids</taxon>
        <taxon>fabids</taxon>
        <taxon>Rosales</taxon>
        <taxon>Rhamnaceae</taxon>
        <taxon>Paliureae</taxon>
        <taxon>Ziziphus</taxon>
    </lineage>
</organism>
<feature type="chain" id="PRO_5045428579" evidence="13">
    <location>
        <begin position="25"/>
        <end position="164"/>
    </location>
</feature>
<dbReference type="GO" id="GO:0006869">
    <property type="term" value="P:lipid transport"/>
    <property type="evidence" value="ECO:0007669"/>
    <property type="project" value="InterPro"/>
</dbReference>
<dbReference type="Pfam" id="PF14368">
    <property type="entry name" value="LTP_2"/>
    <property type="match status" value="1"/>
</dbReference>
<dbReference type="GO" id="GO:0008289">
    <property type="term" value="F:lipid binding"/>
    <property type="evidence" value="ECO:0007669"/>
    <property type="project" value="UniProtKB-KW"/>
</dbReference>
<reference evidence="16" key="1">
    <citation type="submission" date="2025-08" db="UniProtKB">
        <authorList>
            <consortium name="RefSeq"/>
        </authorList>
    </citation>
    <scope>IDENTIFICATION</scope>
    <source>
        <tissue evidence="16">Seedling</tissue>
    </source>
</reference>
<keyword evidence="6" id="KW-0336">GPI-anchor</keyword>
<dbReference type="SUPFAM" id="SSF47699">
    <property type="entry name" value="Bifunctional inhibitor/lipid-transfer protein/seed storage 2S albumin"/>
    <property type="match status" value="1"/>
</dbReference>
<keyword evidence="8" id="KW-0446">Lipid-binding</keyword>
<dbReference type="PRINTS" id="PR00382">
    <property type="entry name" value="LIPIDTRNSFER"/>
</dbReference>
<feature type="domain" description="Bifunctional inhibitor/plant lipid transfer protein/seed storage helical" evidence="14">
    <location>
        <begin position="28"/>
        <end position="107"/>
    </location>
</feature>
<keyword evidence="11" id="KW-0449">Lipoprotein</keyword>
<keyword evidence="9" id="KW-1015">Disulfide bond</keyword>
<dbReference type="GO" id="GO:0005886">
    <property type="term" value="C:plasma membrane"/>
    <property type="evidence" value="ECO:0007669"/>
    <property type="project" value="UniProtKB-SubCell"/>
</dbReference>
<keyword evidence="6" id="KW-0472">Membrane</keyword>
<evidence type="ECO:0000256" key="9">
    <source>
        <dbReference type="ARBA" id="ARBA00023157"/>
    </source>
</evidence>
<comment type="similarity">
    <text evidence="3">Belongs to the plant LTP family.</text>
</comment>
<evidence type="ECO:0000313" key="15">
    <source>
        <dbReference type="Proteomes" id="UP001652623"/>
    </source>
</evidence>
<keyword evidence="5" id="KW-1003">Cell membrane</keyword>
<evidence type="ECO:0000313" key="16">
    <source>
        <dbReference type="RefSeq" id="XP_015891523.3"/>
    </source>
</evidence>
<evidence type="ECO:0000256" key="10">
    <source>
        <dbReference type="ARBA" id="ARBA00023180"/>
    </source>
</evidence>
<evidence type="ECO:0000256" key="3">
    <source>
        <dbReference type="ARBA" id="ARBA00009748"/>
    </source>
</evidence>
<dbReference type="RefSeq" id="XP_015891523.3">
    <property type="nucleotide sequence ID" value="XM_016036037.4"/>
</dbReference>
<comment type="function">
    <text evidence="1">Plant non-specific lipid-transfer proteins transfer phospholipids as well as galactolipids across membranes. May play a role in wax or cutin deposition in the cell walls of expanding epidermal cells and certain secretory tissues.</text>
</comment>
<feature type="compositionally biased region" description="Polar residues" evidence="12">
    <location>
        <begin position="111"/>
        <end position="126"/>
    </location>
</feature>
<evidence type="ECO:0000259" key="14">
    <source>
        <dbReference type="SMART" id="SM00499"/>
    </source>
</evidence>
<dbReference type="CDD" id="cd00010">
    <property type="entry name" value="AAI_LTSS"/>
    <property type="match status" value="1"/>
</dbReference>
<evidence type="ECO:0000256" key="6">
    <source>
        <dbReference type="ARBA" id="ARBA00022622"/>
    </source>
</evidence>
<evidence type="ECO:0000256" key="12">
    <source>
        <dbReference type="SAM" id="MobiDB-lite"/>
    </source>
</evidence>
<dbReference type="SMART" id="SM00499">
    <property type="entry name" value="AAI"/>
    <property type="match status" value="1"/>
</dbReference>
<keyword evidence="7 13" id="KW-0732">Signal</keyword>
<proteinExistence type="inferred from homology"/>
<gene>
    <name evidence="16" type="primary">LOC107425963</name>
</gene>
<dbReference type="GeneID" id="107425963"/>